<protein>
    <submittedName>
        <fullName evidence="4">Zf-CCHC domain-containing protein</fullName>
    </submittedName>
</protein>
<accession>A0A1Q3B4S2</accession>
<keyword evidence="1" id="KW-0862">Zinc</keyword>
<name>A0A1Q3B4S2_CEPFO</name>
<dbReference type="InterPro" id="IPR036875">
    <property type="entry name" value="Znf_CCHC_sf"/>
</dbReference>
<organism evidence="4 5">
    <name type="scientific">Cephalotus follicularis</name>
    <name type="common">Albany pitcher plant</name>
    <dbReference type="NCBI Taxonomy" id="3775"/>
    <lineage>
        <taxon>Eukaryota</taxon>
        <taxon>Viridiplantae</taxon>
        <taxon>Streptophyta</taxon>
        <taxon>Embryophyta</taxon>
        <taxon>Tracheophyta</taxon>
        <taxon>Spermatophyta</taxon>
        <taxon>Magnoliopsida</taxon>
        <taxon>eudicotyledons</taxon>
        <taxon>Gunneridae</taxon>
        <taxon>Pentapetalae</taxon>
        <taxon>rosids</taxon>
        <taxon>fabids</taxon>
        <taxon>Oxalidales</taxon>
        <taxon>Cephalotaceae</taxon>
        <taxon>Cephalotus</taxon>
    </lineage>
</organism>
<proteinExistence type="predicted"/>
<dbReference type="Pfam" id="PF00098">
    <property type="entry name" value="zf-CCHC"/>
    <property type="match status" value="1"/>
</dbReference>
<evidence type="ECO:0000259" key="3">
    <source>
        <dbReference type="PROSITE" id="PS50158"/>
    </source>
</evidence>
<dbReference type="PROSITE" id="PS50158">
    <property type="entry name" value="ZF_CCHC"/>
    <property type="match status" value="1"/>
</dbReference>
<evidence type="ECO:0000256" key="1">
    <source>
        <dbReference type="PROSITE-ProRule" id="PRU00047"/>
    </source>
</evidence>
<feature type="coiled-coil region" evidence="2">
    <location>
        <begin position="113"/>
        <end position="147"/>
    </location>
</feature>
<dbReference type="EMBL" id="BDDD01000282">
    <property type="protein sequence ID" value="GAV62875.1"/>
    <property type="molecule type" value="Genomic_DNA"/>
</dbReference>
<dbReference type="GO" id="GO:0008270">
    <property type="term" value="F:zinc ion binding"/>
    <property type="evidence" value="ECO:0007669"/>
    <property type="project" value="UniProtKB-KW"/>
</dbReference>
<dbReference type="InParanoid" id="A0A1Q3B4S2"/>
<keyword evidence="1" id="KW-0479">Metal-binding</keyword>
<keyword evidence="5" id="KW-1185">Reference proteome</keyword>
<sequence length="255" mass="29650">MTHELRMNEMALLTKRIRRILLDKKTFSNKQLKKFQSKGDSSKIICYECNKPGHIRPDCPKYKKNKDKRKAMIATWSDSDDSSLDEDENEEIANIAFMAIEDDNEVCSSSLSYNDILSEYNELIDVLNDLNKEYQKLKKTAKDRAKENLELKNHILNIKNDECLTEKICTLEKENSYLKTEIDALKKTFSKFSDSSTKLDKLLGMQRCVFDKAGLGFDEMNKVQRFNKLLDRKKENVVLFLENLDIPLTIVGLKE</sequence>
<keyword evidence="1" id="KW-0863">Zinc-finger</keyword>
<dbReference type="SUPFAM" id="SSF57756">
    <property type="entry name" value="Retrovirus zinc finger-like domains"/>
    <property type="match status" value="1"/>
</dbReference>
<dbReference type="GO" id="GO:0003676">
    <property type="term" value="F:nucleic acid binding"/>
    <property type="evidence" value="ECO:0007669"/>
    <property type="project" value="InterPro"/>
</dbReference>
<gene>
    <name evidence="4" type="ORF">CFOL_v3_06398</name>
</gene>
<keyword evidence="2" id="KW-0175">Coiled coil</keyword>
<evidence type="ECO:0000313" key="5">
    <source>
        <dbReference type="Proteomes" id="UP000187406"/>
    </source>
</evidence>
<dbReference type="SMART" id="SM00343">
    <property type="entry name" value="ZnF_C2HC"/>
    <property type="match status" value="1"/>
</dbReference>
<reference evidence="5" key="1">
    <citation type="submission" date="2016-04" db="EMBL/GenBank/DDBJ databases">
        <title>Cephalotus genome sequencing.</title>
        <authorList>
            <person name="Fukushima K."/>
            <person name="Hasebe M."/>
            <person name="Fang X."/>
        </authorList>
    </citation>
    <scope>NUCLEOTIDE SEQUENCE [LARGE SCALE GENOMIC DNA]</scope>
    <source>
        <strain evidence="5">cv. St1</strain>
    </source>
</reference>
<evidence type="ECO:0000313" key="4">
    <source>
        <dbReference type="EMBL" id="GAV62875.1"/>
    </source>
</evidence>
<comment type="caution">
    <text evidence="4">The sequence shown here is derived from an EMBL/GenBank/DDBJ whole genome shotgun (WGS) entry which is preliminary data.</text>
</comment>
<dbReference type="InterPro" id="IPR001878">
    <property type="entry name" value="Znf_CCHC"/>
</dbReference>
<feature type="domain" description="CCHC-type" evidence="3">
    <location>
        <begin position="46"/>
        <end position="61"/>
    </location>
</feature>
<dbReference type="Proteomes" id="UP000187406">
    <property type="component" value="Unassembled WGS sequence"/>
</dbReference>
<dbReference type="Gene3D" id="4.10.60.10">
    <property type="entry name" value="Zinc finger, CCHC-type"/>
    <property type="match status" value="1"/>
</dbReference>
<dbReference type="AlphaFoldDB" id="A0A1Q3B4S2"/>
<evidence type="ECO:0000256" key="2">
    <source>
        <dbReference type="SAM" id="Coils"/>
    </source>
</evidence>